<comment type="caution">
    <text evidence="6">The sequence shown here is derived from an EMBL/GenBank/DDBJ whole genome shotgun (WGS) entry which is preliminary data.</text>
</comment>
<evidence type="ECO:0000256" key="1">
    <source>
        <dbReference type="ARBA" id="ARBA00010541"/>
    </source>
</evidence>
<keyword evidence="4" id="KW-0812">Transmembrane</keyword>
<dbReference type="InterPro" id="IPR009003">
    <property type="entry name" value="Peptidase_S1_PA"/>
</dbReference>
<dbReference type="Gene3D" id="2.40.10.120">
    <property type="match status" value="1"/>
</dbReference>
<dbReference type="EMBL" id="RLII01000026">
    <property type="protein sequence ID" value="RXE58056.1"/>
    <property type="molecule type" value="Genomic_DNA"/>
</dbReference>
<dbReference type="InterPro" id="IPR036034">
    <property type="entry name" value="PDZ_sf"/>
</dbReference>
<dbReference type="InterPro" id="IPR001478">
    <property type="entry name" value="PDZ"/>
</dbReference>
<name>A0A4Q0I1P0_9FIRM</name>
<comment type="similarity">
    <text evidence="1">Belongs to the peptidase S1C family.</text>
</comment>
<dbReference type="PRINTS" id="PR00834">
    <property type="entry name" value="PROTEASES2C"/>
</dbReference>
<sequence>MFDKSRGKNGFFTILTTSLLTSLGVGLLLIFAVTGFITRNRNTTPQTPQGGTGIEMPSPQQIVAEKSNDINAKTDTIQSVAENASRAVVGISVLKVDSSSIFDANAAQTWGVGSGVIVSPDGYILTNHHVAGGKSKRIIVSLIDGKNMDGVTVWSDSVLDLAVVKIESEGLPTIPLGDANRLKVGEAAIAIGNPLGLQFQRTVTSGIISALNRTIEIDTDQGRNYMEGLIQTDASINPGNSGGPLLNSRGEVVGINTVKVASAEGIGFAVPINVAIPIINKYANTGEFIEPYLGVFAYDKDIIPYIDGSVKVQNGVYVANVDENGPAYKSGIRVGCIMTQIDGEEISTMMQLRCVIYSKKPGDVVTIKHISNGKPETVQIKLSAKEKDGLVTR</sequence>
<keyword evidence="7" id="KW-1185">Reference proteome</keyword>
<dbReference type="AlphaFoldDB" id="A0A4Q0I1P0"/>
<dbReference type="GO" id="GO:0004252">
    <property type="term" value="F:serine-type endopeptidase activity"/>
    <property type="evidence" value="ECO:0007669"/>
    <property type="project" value="InterPro"/>
</dbReference>
<dbReference type="Pfam" id="PF13365">
    <property type="entry name" value="Trypsin_2"/>
    <property type="match status" value="1"/>
</dbReference>
<evidence type="ECO:0000313" key="7">
    <source>
        <dbReference type="Proteomes" id="UP000289166"/>
    </source>
</evidence>
<organism evidence="6 7">
    <name type="scientific">Acetivibrio mesophilus</name>
    <dbReference type="NCBI Taxonomy" id="2487273"/>
    <lineage>
        <taxon>Bacteria</taxon>
        <taxon>Bacillati</taxon>
        <taxon>Bacillota</taxon>
        <taxon>Clostridia</taxon>
        <taxon>Eubacteriales</taxon>
        <taxon>Oscillospiraceae</taxon>
        <taxon>Acetivibrio</taxon>
    </lineage>
</organism>
<dbReference type="InterPro" id="IPR001940">
    <property type="entry name" value="Peptidase_S1C"/>
</dbReference>
<feature type="transmembrane region" description="Helical" evidence="4">
    <location>
        <begin position="12"/>
        <end position="37"/>
    </location>
</feature>
<dbReference type="Gene3D" id="2.30.42.10">
    <property type="match status" value="1"/>
</dbReference>
<accession>A0A4Q0I1P0</accession>
<evidence type="ECO:0000259" key="5">
    <source>
        <dbReference type="SMART" id="SM00228"/>
    </source>
</evidence>
<protein>
    <submittedName>
        <fullName evidence="6">PDZ domain-containing protein</fullName>
    </submittedName>
</protein>
<keyword evidence="2" id="KW-0645">Protease</keyword>
<dbReference type="SMART" id="SM00228">
    <property type="entry name" value="PDZ"/>
    <property type="match status" value="1"/>
</dbReference>
<dbReference type="Proteomes" id="UP000289166">
    <property type="component" value="Unassembled WGS sequence"/>
</dbReference>
<dbReference type="GO" id="GO:0006508">
    <property type="term" value="P:proteolysis"/>
    <property type="evidence" value="ECO:0007669"/>
    <property type="project" value="UniProtKB-KW"/>
</dbReference>
<keyword evidence="3" id="KW-0378">Hydrolase</keyword>
<evidence type="ECO:0000256" key="4">
    <source>
        <dbReference type="SAM" id="Phobius"/>
    </source>
</evidence>
<keyword evidence="4" id="KW-1133">Transmembrane helix</keyword>
<evidence type="ECO:0000256" key="2">
    <source>
        <dbReference type="ARBA" id="ARBA00022670"/>
    </source>
</evidence>
<dbReference type="Pfam" id="PF13180">
    <property type="entry name" value="PDZ_2"/>
    <property type="match status" value="1"/>
</dbReference>
<proteinExistence type="inferred from homology"/>
<evidence type="ECO:0000313" key="6">
    <source>
        <dbReference type="EMBL" id="RXE58056.1"/>
    </source>
</evidence>
<feature type="domain" description="PDZ" evidence="5">
    <location>
        <begin position="304"/>
        <end position="373"/>
    </location>
</feature>
<dbReference type="OrthoDB" id="9758917at2"/>
<dbReference type="RefSeq" id="WP_069195485.1">
    <property type="nucleotide sequence ID" value="NZ_RLII01000026.1"/>
</dbReference>
<dbReference type="PANTHER" id="PTHR22939:SF129">
    <property type="entry name" value="SERINE PROTEASE HTRA2, MITOCHONDRIAL"/>
    <property type="match status" value="1"/>
</dbReference>
<keyword evidence="4" id="KW-0472">Membrane</keyword>
<reference evidence="7" key="1">
    <citation type="submission" date="2018-11" db="EMBL/GenBank/DDBJ databases">
        <title>Genome sequencing of a novel mesophilic and cellulolytic organism within the genus Hungateiclostridium.</title>
        <authorList>
            <person name="Rettenmaier R."/>
            <person name="Liebl W."/>
            <person name="Zverlov V."/>
        </authorList>
    </citation>
    <scope>NUCLEOTIDE SEQUENCE [LARGE SCALE GENOMIC DNA]</scope>
    <source>
        <strain evidence="7">N2K1</strain>
    </source>
</reference>
<gene>
    <name evidence="6" type="ORF">EFD62_14425</name>
</gene>
<dbReference type="PANTHER" id="PTHR22939">
    <property type="entry name" value="SERINE PROTEASE FAMILY S1C HTRA-RELATED"/>
    <property type="match status" value="1"/>
</dbReference>
<dbReference type="SUPFAM" id="SSF50494">
    <property type="entry name" value="Trypsin-like serine proteases"/>
    <property type="match status" value="1"/>
</dbReference>
<evidence type="ECO:0000256" key="3">
    <source>
        <dbReference type="ARBA" id="ARBA00022801"/>
    </source>
</evidence>
<dbReference type="SUPFAM" id="SSF50156">
    <property type="entry name" value="PDZ domain-like"/>
    <property type="match status" value="1"/>
</dbReference>